<dbReference type="AlphaFoldDB" id="D9WUF6"/>
<dbReference type="Gene3D" id="3.50.50.60">
    <property type="entry name" value="FAD/NAD(P)-binding domain"/>
    <property type="match status" value="1"/>
</dbReference>
<dbReference type="PANTHER" id="PTHR43476:SF4">
    <property type="entry name" value="BLR0106 PROTEIN"/>
    <property type="match status" value="1"/>
</dbReference>
<keyword evidence="1" id="KW-0560">Oxidoreductase</keyword>
<keyword evidence="2" id="KW-0520">NAD</keyword>
<dbReference type="SUPFAM" id="SSF51905">
    <property type="entry name" value="FAD/NAD(P)-binding domain"/>
    <property type="match status" value="1"/>
</dbReference>
<proteinExistence type="predicted"/>
<keyword evidence="5" id="KW-1185">Reference proteome</keyword>
<dbReference type="InterPro" id="IPR036188">
    <property type="entry name" value="FAD/NAD-bd_sf"/>
</dbReference>
<protein>
    <recommendedName>
        <fullName evidence="3">FAD-binding domain-containing protein</fullName>
    </recommendedName>
</protein>
<dbReference type="PRINTS" id="PR00420">
    <property type="entry name" value="RNGMNOXGNASE"/>
</dbReference>
<dbReference type="PANTHER" id="PTHR43476">
    <property type="entry name" value="3-(3-HYDROXY-PHENYL)PROPIONATE/3-HYDROXYCINNAMIC ACID HYDROXYLASE"/>
    <property type="match status" value="1"/>
</dbReference>
<reference evidence="4 5" key="1">
    <citation type="submission" date="2009-02" db="EMBL/GenBank/DDBJ databases">
        <title>Annotation of Streptomyces hygroscopicus strain ATCC 53653.</title>
        <authorList>
            <consortium name="The Broad Institute Genome Sequencing Platform"/>
            <consortium name="Broad Institute Microbial Sequencing Center"/>
            <person name="Fischbach M."/>
            <person name="Godfrey P."/>
            <person name="Ward D."/>
            <person name="Young S."/>
            <person name="Zeng Q."/>
            <person name="Koehrsen M."/>
            <person name="Alvarado L."/>
            <person name="Berlin A.M."/>
            <person name="Bochicchio J."/>
            <person name="Borenstein D."/>
            <person name="Chapman S.B."/>
            <person name="Chen Z."/>
            <person name="Engels R."/>
            <person name="Freedman E."/>
            <person name="Gellesch M."/>
            <person name="Goldberg J."/>
            <person name="Griggs A."/>
            <person name="Gujja S."/>
            <person name="Heilman E.R."/>
            <person name="Heiman D.I."/>
            <person name="Hepburn T.A."/>
            <person name="Howarth C."/>
            <person name="Jen D."/>
            <person name="Larson L."/>
            <person name="Lewis B."/>
            <person name="Mehta T."/>
            <person name="Park D."/>
            <person name="Pearson M."/>
            <person name="Richards J."/>
            <person name="Roberts A."/>
            <person name="Saif S."/>
            <person name="Shea T.D."/>
            <person name="Shenoy N."/>
            <person name="Sisk P."/>
            <person name="Stolte C."/>
            <person name="Sykes S.N."/>
            <person name="Thomson T."/>
            <person name="Walk T."/>
            <person name="White J."/>
            <person name="Yandava C."/>
            <person name="Straight P."/>
            <person name="Clardy J."/>
            <person name="Hung D."/>
            <person name="Kolter R."/>
            <person name="Mekalanos J."/>
            <person name="Walker S."/>
            <person name="Walsh C.T."/>
            <person name="Wieland-Brown L.C."/>
            <person name="Haas B."/>
            <person name="Nusbaum C."/>
            <person name="Birren B."/>
        </authorList>
    </citation>
    <scope>NUCLEOTIDE SEQUENCE [LARGE SCALE GENOMIC DNA]</scope>
    <source>
        <strain evidence="4 5">ATCC 53653</strain>
    </source>
</reference>
<evidence type="ECO:0000256" key="1">
    <source>
        <dbReference type="ARBA" id="ARBA00023002"/>
    </source>
</evidence>
<name>D9WUF6_9ACTN</name>
<sequence length="197" mass="21049">DAVVCGAGAGGLASAHALRALGLRVLVLDKQPRMRPVAKGEVLQPGALRVLRRWGTERLLEQRGGVRLGRLVVRAPAGTPLMALDYGRLPEGDRWLLSHDHLTILDALAEGLGPTVEVRRGVLVEEALRDGSGRVTGVAVTEGGRRYEVHAPLTVAADGISSRLRRAAGIDARRVDYPHRLVSFDLAGAPRPDDFSA</sequence>
<dbReference type="GO" id="GO:0071949">
    <property type="term" value="F:FAD binding"/>
    <property type="evidence" value="ECO:0007669"/>
    <property type="project" value="InterPro"/>
</dbReference>
<dbReference type="InterPro" id="IPR050631">
    <property type="entry name" value="PheA/TfdB_FAD_monoxygenase"/>
</dbReference>
<dbReference type="STRING" id="457427.SSOG_04105"/>
<accession>D9WUF6</accession>
<feature type="non-terminal residue" evidence="4">
    <location>
        <position position="197"/>
    </location>
</feature>
<evidence type="ECO:0000313" key="5">
    <source>
        <dbReference type="Proteomes" id="UP000003963"/>
    </source>
</evidence>
<dbReference type="HOGENOM" id="CLU_1386937_0_0_11"/>
<evidence type="ECO:0000313" key="4">
    <source>
        <dbReference type="EMBL" id="EFL24391.1"/>
    </source>
</evidence>
<evidence type="ECO:0000256" key="2">
    <source>
        <dbReference type="ARBA" id="ARBA00023027"/>
    </source>
</evidence>
<dbReference type="InterPro" id="IPR002938">
    <property type="entry name" value="FAD-bd"/>
</dbReference>
<organism evidence="4 5">
    <name type="scientific">Streptomyces himastatinicus ATCC 53653</name>
    <dbReference type="NCBI Taxonomy" id="457427"/>
    <lineage>
        <taxon>Bacteria</taxon>
        <taxon>Bacillati</taxon>
        <taxon>Actinomycetota</taxon>
        <taxon>Actinomycetes</taxon>
        <taxon>Kitasatosporales</taxon>
        <taxon>Streptomycetaceae</taxon>
        <taxon>Streptomyces</taxon>
        <taxon>Streptomyces violaceusniger group</taxon>
    </lineage>
</organism>
<dbReference type="GO" id="GO:0016491">
    <property type="term" value="F:oxidoreductase activity"/>
    <property type="evidence" value="ECO:0007669"/>
    <property type="project" value="UniProtKB-KW"/>
</dbReference>
<dbReference type="Proteomes" id="UP000003963">
    <property type="component" value="Unassembled WGS sequence"/>
</dbReference>
<evidence type="ECO:0000259" key="3">
    <source>
        <dbReference type="Pfam" id="PF01494"/>
    </source>
</evidence>
<dbReference type="Pfam" id="PF01494">
    <property type="entry name" value="FAD_binding_3"/>
    <property type="match status" value="1"/>
</dbReference>
<feature type="non-terminal residue" evidence="4">
    <location>
        <position position="1"/>
    </location>
</feature>
<feature type="domain" description="FAD-binding" evidence="3">
    <location>
        <begin position="2"/>
        <end position="173"/>
    </location>
</feature>
<dbReference type="EMBL" id="GG657754">
    <property type="protein sequence ID" value="EFL24391.1"/>
    <property type="molecule type" value="Genomic_DNA"/>
</dbReference>
<gene>
    <name evidence="4" type="ORF">SSOG_04105</name>
</gene>